<name>A0A0R2HG15_9FIRM</name>
<evidence type="ECO:0000256" key="4">
    <source>
        <dbReference type="ARBA" id="ARBA00022605"/>
    </source>
</evidence>
<dbReference type="GO" id="GO:0005829">
    <property type="term" value="C:cytosol"/>
    <property type="evidence" value="ECO:0007669"/>
    <property type="project" value="InterPro"/>
</dbReference>
<dbReference type="UniPathway" id="UPA00193"/>
<evidence type="ECO:0000256" key="7">
    <source>
        <dbReference type="ARBA" id="ARBA00023002"/>
    </source>
</evidence>
<comment type="cofactor">
    <cofactor evidence="1 12">
        <name>FAD</name>
        <dbReference type="ChEBI" id="CHEBI:57692"/>
    </cofactor>
</comment>
<organism evidence="13 14">
    <name type="scientific">Kandleria vitulina DSM 20405</name>
    <dbReference type="NCBI Taxonomy" id="1410657"/>
    <lineage>
        <taxon>Bacteria</taxon>
        <taxon>Bacillati</taxon>
        <taxon>Bacillota</taxon>
        <taxon>Erysipelotrichia</taxon>
        <taxon>Erysipelotrichales</taxon>
        <taxon>Coprobacillaceae</taxon>
        <taxon>Kandleria</taxon>
    </lineage>
</organism>
<evidence type="ECO:0000313" key="14">
    <source>
        <dbReference type="Proteomes" id="UP000051841"/>
    </source>
</evidence>
<comment type="caution">
    <text evidence="13">The sequence shown here is derived from an EMBL/GenBank/DDBJ whole genome shotgun (WGS) entry which is preliminary data.</text>
</comment>
<dbReference type="Pfam" id="PF02219">
    <property type="entry name" value="MTHFR"/>
    <property type="match status" value="1"/>
</dbReference>
<keyword evidence="5 12" id="KW-0285">Flavoprotein</keyword>
<comment type="catalytic activity">
    <reaction evidence="11">
        <text>(6S)-5-methyl-5,6,7,8-tetrahydrofolate + NAD(+) = (6R)-5,10-methylene-5,6,7,8-tetrahydrofolate + NADH + H(+)</text>
        <dbReference type="Rhea" id="RHEA:19821"/>
        <dbReference type="ChEBI" id="CHEBI:15378"/>
        <dbReference type="ChEBI" id="CHEBI:15636"/>
        <dbReference type="ChEBI" id="CHEBI:18608"/>
        <dbReference type="ChEBI" id="CHEBI:57540"/>
        <dbReference type="ChEBI" id="CHEBI:57945"/>
        <dbReference type="EC" id="1.5.1.54"/>
    </reaction>
    <physiologicalReaction direction="right-to-left" evidence="11">
        <dbReference type="Rhea" id="RHEA:19823"/>
    </physiologicalReaction>
</comment>
<protein>
    <recommendedName>
        <fullName evidence="12">Methylenetetrahydrofolate reductase</fullName>
        <ecNumber evidence="12">1.5.1.54</ecNumber>
    </recommendedName>
</protein>
<evidence type="ECO:0000256" key="1">
    <source>
        <dbReference type="ARBA" id="ARBA00001974"/>
    </source>
</evidence>
<evidence type="ECO:0000256" key="8">
    <source>
        <dbReference type="ARBA" id="ARBA00023027"/>
    </source>
</evidence>
<dbReference type="SUPFAM" id="SSF51730">
    <property type="entry name" value="FAD-linked oxidoreductase"/>
    <property type="match status" value="1"/>
</dbReference>
<dbReference type="Gene3D" id="3.20.20.220">
    <property type="match status" value="1"/>
</dbReference>
<dbReference type="InterPro" id="IPR029041">
    <property type="entry name" value="FAD-linked_oxidoreductase-like"/>
</dbReference>
<dbReference type="PANTHER" id="PTHR45754">
    <property type="entry name" value="METHYLENETETRAHYDROFOLATE REDUCTASE"/>
    <property type="match status" value="1"/>
</dbReference>
<evidence type="ECO:0000256" key="3">
    <source>
        <dbReference type="ARBA" id="ARBA00006743"/>
    </source>
</evidence>
<dbReference type="Proteomes" id="UP000051841">
    <property type="component" value="Unassembled WGS sequence"/>
</dbReference>
<proteinExistence type="inferred from homology"/>
<dbReference type="GO" id="GO:0035999">
    <property type="term" value="P:tetrahydrofolate interconversion"/>
    <property type="evidence" value="ECO:0007669"/>
    <property type="project" value="UniProtKB-UniPathway"/>
</dbReference>
<comment type="similarity">
    <text evidence="3 12">Belongs to the methylenetetrahydrofolate reductase family.</text>
</comment>
<dbReference type="InterPro" id="IPR003171">
    <property type="entry name" value="Mehydrof_redctse-like"/>
</dbReference>
<sequence>MKIIDCLNQGKVTLSFEVFPNKYSKNFEAVANKAKEIARLHPEFMSVTYGAGGGTSQYTVNIAKEIQEKEGVDVLAHLTCVSSTKEKVHEMLESFEANGIKNIMALRGDLPETEVPHDYEHASELIKEIKEYNPEFCIGGACYPEGHPEAKNKDEDIYYLKKKVEAGCDFLTTQMFFDNSIFYNFLYRAREAGIEVPIVAGIMPITRKEQVKRAIQLSGSSVPSRFFSMVDTFGDNEKAMKQAGIIYASEQIIDLIANGVKHIHVYTMNNPDVAEGIMNNVSEILK</sequence>
<comment type="pathway">
    <text evidence="10">Amino-acid biosynthesis; L-methionine biosynthesis via de novo pathway.</text>
</comment>
<dbReference type="CDD" id="cd00537">
    <property type="entry name" value="MTHFR"/>
    <property type="match status" value="1"/>
</dbReference>
<keyword evidence="4" id="KW-0028">Amino-acid biosynthesis</keyword>
<dbReference type="AlphaFoldDB" id="A0A0R2HG15"/>
<evidence type="ECO:0000256" key="6">
    <source>
        <dbReference type="ARBA" id="ARBA00022827"/>
    </source>
</evidence>
<evidence type="ECO:0000256" key="10">
    <source>
        <dbReference type="ARBA" id="ARBA00034478"/>
    </source>
</evidence>
<evidence type="ECO:0000313" key="13">
    <source>
        <dbReference type="EMBL" id="KRN51390.1"/>
    </source>
</evidence>
<keyword evidence="9" id="KW-0486">Methionine biosynthesis</keyword>
<keyword evidence="7 12" id="KW-0560">Oxidoreductase</keyword>
<evidence type="ECO:0000256" key="2">
    <source>
        <dbReference type="ARBA" id="ARBA00004777"/>
    </source>
</evidence>
<comment type="pathway">
    <text evidence="2 12">One-carbon metabolism; tetrahydrofolate interconversion.</text>
</comment>
<keyword evidence="14" id="KW-1185">Reference proteome</keyword>
<gene>
    <name evidence="13" type="ORF">IV49_GL000006</name>
</gene>
<accession>A0A0R2HG15</accession>
<dbReference type="PANTHER" id="PTHR45754:SF3">
    <property type="entry name" value="METHYLENETETRAHYDROFOLATE REDUCTASE (NADPH)"/>
    <property type="match status" value="1"/>
</dbReference>
<dbReference type="GO" id="GO:0009086">
    <property type="term" value="P:methionine biosynthetic process"/>
    <property type="evidence" value="ECO:0007669"/>
    <property type="project" value="UniProtKB-KW"/>
</dbReference>
<evidence type="ECO:0000256" key="5">
    <source>
        <dbReference type="ARBA" id="ARBA00022630"/>
    </source>
</evidence>
<evidence type="ECO:0000256" key="11">
    <source>
        <dbReference type="ARBA" id="ARBA00048628"/>
    </source>
</evidence>
<dbReference type="InterPro" id="IPR004620">
    <property type="entry name" value="MTHF_reductase_bac"/>
</dbReference>
<evidence type="ECO:0000256" key="9">
    <source>
        <dbReference type="ARBA" id="ARBA00023167"/>
    </source>
</evidence>
<reference evidence="13 14" key="1">
    <citation type="journal article" date="2015" name="Genome Announc.">
        <title>Expanding the biotechnology potential of lactobacilli through comparative genomics of 213 strains and associated genera.</title>
        <authorList>
            <person name="Sun Z."/>
            <person name="Harris H.M."/>
            <person name="McCann A."/>
            <person name="Guo C."/>
            <person name="Argimon S."/>
            <person name="Zhang W."/>
            <person name="Yang X."/>
            <person name="Jeffery I.B."/>
            <person name="Cooney J.C."/>
            <person name="Kagawa T.F."/>
            <person name="Liu W."/>
            <person name="Song Y."/>
            <person name="Salvetti E."/>
            <person name="Wrobel A."/>
            <person name="Rasinkangas P."/>
            <person name="Parkhill J."/>
            <person name="Rea M.C."/>
            <person name="O'Sullivan O."/>
            <person name="Ritari J."/>
            <person name="Douillard F.P."/>
            <person name="Paul Ross R."/>
            <person name="Yang R."/>
            <person name="Briner A.E."/>
            <person name="Felis G.E."/>
            <person name="de Vos W.M."/>
            <person name="Barrangou R."/>
            <person name="Klaenhammer T.R."/>
            <person name="Caufield P.W."/>
            <person name="Cui Y."/>
            <person name="Zhang H."/>
            <person name="O'Toole P.W."/>
        </authorList>
    </citation>
    <scope>NUCLEOTIDE SEQUENCE [LARGE SCALE GENOMIC DNA]</scope>
    <source>
        <strain evidence="13 14">DSM 20405</strain>
    </source>
</reference>
<dbReference type="GO" id="GO:0106312">
    <property type="term" value="F:methylenetetrahydrofolate reductase (NADH) activity"/>
    <property type="evidence" value="ECO:0007669"/>
    <property type="project" value="UniProtKB-EC"/>
</dbReference>
<dbReference type="EC" id="1.5.1.54" evidence="12"/>
<dbReference type="GO" id="GO:0071949">
    <property type="term" value="F:FAD binding"/>
    <property type="evidence" value="ECO:0007669"/>
    <property type="project" value="TreeGrafter"/>
</dbReference>
<dbReference type="EMBL" id="JQBL01000001">
    <property type="protein sequence ID" value="KRN51390.1"/>
    <property type="molecule type" value="Genomic_DNA"/>
</dbReference>
<dbReference type="PATRIC" id="fig|1410657.5.peg.6"/>
<keyword evidence="6 12" id="KW-0274">FAD</keyword>
<evidence type="ECO:0000256" key="12">
    <source>
        <dbReference type="RuleBase" id="RU003862"/>
    </source>
</evidence>
<dbReference type="RefSeq" id="WP_031590076.1">
    <property type="nucleotide sequence ID" value="NZ_JQBL01000001.1"/>
</dbReference>
<keyword evidence="8" id="KW-0520">NAD</keyword>
<dbReference type="NCBIfam" id="TIGR00676">
    <property type="entry name" value="fadh2"/>
    <property type="match status" value="1"/>
</dbReference>